<dbReference type="PANTHER" id="PTHR15510">
    <property type="entry name" value="SPERM-ASSOCIATED ANTIGEN 8"/>
    <property type="match status" value="1"/>
</dbReference>
<dbReference type="GO" id="GO:0008017">
    <property type="term" value="F:microtubule binding"/>
    <property type="evidence" value="ECO:0007669"/>
    <property type="project" value="InterPro"/>
</dbReference>
<dbReference type="GO" id="GO:0005737">
    <property type="term" value="C:cytoplasm"/>
    <property type="evidence" value="ECO:0007669"/>
    <property type="project" value="TreeGrafter"/>
</dbReference>
<dbReference type="EMBL" id="JBAMIC010000001">
    <property type="protein sequence ID" value="KAK7116709.1"/>
    <property type="molecule type" value="Genomic_DNA"/>
</dbReference>
<accession>A0AAN9C4V5</accession>
<dbReference type="PANTHER" id="PTHR15510:SF5">
    <property type="entry name" value="SPERM-ASSOCIATED ANTIGEN 8"/>
    <property type="match status" value="1"/>
</dbReference>
<sequence>MSVLNDGRNEIRVNNSDGKCLLENWVEERSVKHLDPDIKLENDVTSKLQILRHGHKGLITTDLDAKAEDKTTVRVTYTPPVLDSTRQVGSKKELLEKMLFGQVCKEMKGSGVGMDPGPKPTDFRSIKMVDYDFKFEPQKIAPTRDHNYRKEQPVTFWSEHKEKIHGTTQVKTRDSAFRRNDAFSKPIGEYWNETEPYQLENYPKM</sequence>
<dbReference type="GO" id="GO:0005634">
    <property type="term" value="C:nucleus"/>
    <property type="evidence" value="ECO:0007669"/>
    <property type="project" value="TreeGrafter"/>
</dbReference>
<dbReference type="InterPro" id="IPR026124">
    <property type="entry name" value="Sperm-assoc_Ag8"/>
</dbReference>
<dbReference type="GO" id="GO:0045944">
    <property type="term" value="P:positive regulation of transcription by RNA polymerase II"/>
    <property type="evidence" value="ECO:0007669"/>
    <property type="project" value="TreeGrafter"/>
</dbReference>
<gene>
    <name evidence="1" type="ORF">V1264_002341</name>
</gene>
<reference evidence="1 2" key="1">
    <citation type="submission" date="2024-02" db="EMBL/GenBank/DDBJ databases">
        <title>Chromosome-scale genome assembly of the rough periwinkle Littorina saxatilis.</title>
        <authorList>
            <person name="De Jode A."/>
            <person name="Faria R."/>
            <person name="Formenti G."/>
            <person name="Sims Y."/>
            <person name="Smith T.P."/>
            <person name="Tracey A."/>
            <person name="Wood J.M.D."/>
            <person name="Zagrodzka Z.B."/>
            <person name="Johannesson K."/>
            <person name="Butlin R.K."/>
            <person name="Leder E.H."/>
        </authorList>
    </citation>
    <scope>NUCLEOTIDE SEQUENCE [LARGE SCALE GENOMIC DNA]</scope>
    <source>
        <strain evidence="1">Snail1</strain>
        <tissue evidence="1">Muscle</tissue>
    </source>
</reference>
<dbReference type="Proteomes" id="UP001374579">
    <property type="component" value="Unassembled WGS sequence"/>
</dbReference>
<keyword evidence="2" id="KW-1185">Reference proteome</keyword>
<proteinExistence type="predicted"/>
<evidence type="ECO:0008006" key="3">
    <source>
        <dbReference type="Google" id="ProtNLM"/>
    </source>
</evidence>
<evidence type="ECO:0000313" key="1">
    <source>
        <dbReference type="EMBL" id="KAK7116709.1"/>
    </source>
</evidence>
<dbReference type="Pfam" id="PF22584">
    <property type="entry name" value="CFAP143"/>
    <property type="match status" value="1"/>
</dbReference>
<organism evidence="1 2">
    <name type="scientific">Littorina saxatilis</name>
    <dbReference type="NCBI Taxonomy" id="31220"/>
    <lineage>
        <taxon>Eukaryota</taxon>
        <taxon>Metazoa</taxon>
        <taxon>Spiralia</taxon>
        <taxon>Lophotrochozoa</taxon>
        <taxon>Mollusca</taxon>
        <taxon>Gastropoda</taxon>
        <taxon>Caenogastropoda</taxon>
        <taxon>Littorinimorpha</taxon>
        <taxon>Littorinoidea</taxon>
        <taxon>Littorinidae</taxon>
        <taxon>Littorina</taxon>
    </lineage>
</organism>
<name>A0AAN9C4V5_9CAEN</name>
<dbReference type="AlphaFoldDB" id="A0AAN9C4V5"/>
<comment type="caution">
    <text evidence="1">The sequence shown here is derived from an EMBL/GenBank/DDBJ whole genome shotgun (WGS) entry which is preliminary data.</text>
</comment>
<protein>
    <recommendedName>
        <fullName evidence="3">Sperm-associated antigen 8</fullName>
    </recommendedName>
</protein>
<evidence type="ECO:0000313" key="2">
    <source>
        <dbReference type="Proteomes" id="UP001374579"/>
    </source>
</evidence>